<evidence type="ECO:0000256" key="6">
    <source>
        <dbReference type="SAM" id="Coils"/>
    </source>
</evidence>
<keyword evidence="4" id="KW-0804">Transcription</keyword>
<dbReference type="FunFam" id="1.20.5.170:FF:000003">
    <property type="entry name" value="cAMP-responsive element modulator isoform X2"/>
    <property type="match status" value="1"/>
</dbReference>
<evidence type="ECO:0000256" key="3">
    <source>
        <dbReference type="ARBA" id="ARBA00023125"/>
    </source>
</evidence>
<evidence type="ECO:0000313" key="11">
    <source>
        <dbReference type="Proteomes" id="UP000326759"/>
    </source>
</evidence>
<feature type="compositionally biased region" description="Low complexity" evidence="7">
    <location>
        <begin position="105"/>
        <end position="116"/>
    </location>
</feature>
<dbReference type="Gene3D" id="1.20.5.170">
    <property type="match status" value="1"/>
</dbReference>
<evidence type="ECO:0000256" key="2">
    <source>
        <dbReference type="ARBA" id="ARBA00023015"/>
    </source>
</evidence>
<protein>
    <submittedName>
        <fullName evidence="10">cAMP-responsive element modulator</fullName>
    </submittedName>
</protein>
<dbReference type="EMBL" id="SEYY01018792">
    <property type="protein sequence ID" value="KAB7498988.1"/>
    <property type="molecule type" value="Genomic_DNA"/>
</dbReference>
<dbReference type="OrthoDB" id="5970722at2759"/>
<feature type="coiled-coil region" evidence="6">
    <location>
        <begin position="253"/>
        <end position="287"/>
    </location>
</feature>
<evidence type="ECO:0000256" key="7">
    <source>
        <dbReference type="SAM" id="MobiDB-lite"/>
    </source>
</evidence>
<dbReference type="Pfam" id="PF02173">
    <property type="entry name" value="pKID"/>
    <property type="match status" value="1"/>
</dbReference>
<evidence type="ECO:0000259" key="8">
    <source>
        <dbReference type="PROSITE" id="PS50217"/>
    </source>
</evidence>
<evidence type="ECO:0000313" key="10">
    <source>
        <dbReference type="EMBL" id="KAB7498988.1"/>
    </source>
</evidence>
<dbReference type="AlphaFoldDB" id="A0A5N5SYK2"/>
<keyword evidence="2" id="KW-0805">Transcription regulation</keyword>
<dbReference type="Proteomes" id="UP000326759">
    <property type="component" value="Unassembled WGS sequence"/>
</dbReference>
<dbReference type="InterPro" id="IPR003102">
    <property type="entry name" value="CREB1-like_pKID"/>
</dbReference>
<feature type="domain" description="KID" evidence="9">
    <location>
        <begin position="52"/>
        <end position="111"/>
    </location>
</feature>
<comment type="subcellular location">
    <subcellularLocation>
        <location evidence="1">Nucleus</location>
    </subcellularLocation>
</comment>
<dbReference type="InterPro" id="IPR004827">
    <property type="entry name" value="bZIP"/>
</dbReference>
<accession>A0A5N5SYK2</accession>
<evidence type="ECO:0000256" key="4">
    <source>
        <dbReference type="ARBA" id="ARBA00023163"/>
    </source>
</evidence>
<comment type="caution">
    <text evidence="10">The sequence shown here is derived from an EMBL/GenBank/DDBJ whole genome shotgun (WGS) entry which is preliminary data.</text>
</comment>
<dbReference type="PANTHER" id="PTHR45879:SF3">
    <property type="entry name" value="CYCLIC AMP RESPONSE ELEMENT-BINDING PROTEIN B"/>
    <property type="match status" value="1"/>
</dbReference>
<feature type="region of interest" description="Disordered" evidence="7">
    <location>
        <begin position="90"/>
        <end position="120"/>
    </location>
</feature>
<evidence type="ECO:0000259" key="9">
    <source>
        <dbReference type="PROSITE" id="PS50953"/>
    </source>
</evidence>
<dbReference type="PANTHER" id="PTHR45879">
    <property type="entry name" value="CYCLIC AMP RESPONSE ELEMENT-BINDING PROTEIN B"/>
    <property type="match status" value="1"/>
</dbReference>
<dbReference type="PRINTS" id="PR00041">
    <property type="entry name" value="LEUZIPPRCREB"/>
</dbReference>
<dbReference type="GO" id="GO:0005667">
    <property type="term" value="C:transcription regulator complex"/>
    <property type="evidence" value="ECO:0007669"/>
    <property type="project" value="TreeGrafter"/>
</dbReference>
<evidence type="ECO:0000256" key="1">
    <source>
        <dbReference type="ARBA" id="ARBA00004123"/>
    </source>
</evidence>
<dbReference type="InterPro" id="IPR046347">
    <property type="entry name" value="bZIP_sf"/>
</dbReference>
<gene>
    <name evidence="10" type="primary">CREM</name>
    <name evidence="10" type="ORF">Anas_01146</name>
</gene>
<keyword evidence="6" id="KW-0175">Coiled coil</keyword>
<dbReference type="GO" id="GO:0000978">
    <property type="term" value="F:RNA polymerase II cis-regulatory region sequence-specific DNA binding"/>
    <property type="evidence" value="ECO:0007669"/>
    <property type="project" value="TreeGrafter"/>
</dbReference>
<keyword evidence="11" id="KW-1185">Reference proteome</keyword>
<name>A0A5N5SYK2_9CRUS</name>
<reference evidence="10 11" key="1">
    <citation type="journal article" date="2019" name="PLoS Biol.">
        <title>Sex chromosomes control vertical transmission of feminizing Wolbachia symbionts in an isopod.</title>
        <authorList>
            <person name="Becking T."/>
            <person name="Chebbi M.A."/>
            <person name="Giraud I."/>
            <person name="Moumen B."/>
            <person name="Laverre T."/>
            <person name="Caubet Y."/>
            <person name="Peccoud J."/>
            <person name="Gilbert C."/>
            <person name="Cordaux R."/>
        </authorList>
    </citation>
    <scope>NUCLEOTIDE SEQUENCE [LARGE SCALE GENOMIC DNA]</scope>
    <source>
        <strain evidence="10">ANa2</strain>
        <tissue evidence="10">Whole body excluding digestive tract and cuticle</tissue>
    </source>
</reference>
<dbReference type="PROSITE" id="PS50217">
    <property type="entry name" value="BZIP"/>
    <property type="match status" value="1"/>
</dbReference>
<dbReference type="GO" id="GO:0005634">
    <property type="term" value="C:nucleus"/>
    <property type="evidence" value="ECO:0007669"/>
    <property type="project" value="UniProtKB-SubCell"/>
</dbReference>
<evidence type="ECO:0000256" key="5">
    <source>
        <dbReference type="ARBA" id="ARBA00023242"/>
    </source>
</evidence>
<sequence length="295" mass="31463">MTSDSSQVQSVIQQPQQSVIQSTALQTVQLSKSGGVFLLKHPSNSVIQSPGSNNLQAVQVLNAENLEDQIEPSRKRQILARRPSYKKILNDLSGGEISEKGDPGSSDSSQDETSVSGTTTITLGGQHYQTAGVLKVIPASSLQLSSGQAGETLQTIAMTNPGSGGNAIVHYAPGNSEGQLIVPVYNSGLSVATSDLSSLKIATSAGNVSQGVVLTATTGSAQIHSSNDNMAEEATRKREIRLMKNREAARECRAKKKEYIKCLENRVAVLENQNRTLIEELKTLKSLYGLNDVKE</sequence>
<dbReference type="CDD" id="cd14690">
    <property type="entry name" value="bZIP_CREB1"/>
    <property type="match status" value="1"/>
</dbReference>
<dbReference type="Pfam" id="PF00170">
    <property type="entry name" value="bZIP_1"/>
    <property type="match status" value="1"/>
</dbReference>
<proteinExistence type="predicted"/>
<dbReference type="PROSITE" id="PS50953">
    <property type="entry name" value="KID"/>
    <property type="match status" value="1"/>
</dbReference>
<organism evidence="10 11">
    <name type="scientific">Armadillidium nasatum</name>
    <dbReference type="NCBI Taxonomy" id="96803"/>
    <lineage>
        <taxon>Eukaryota</taxon>
        <taxon>Metazoa</taxon>
        <taxon>Ecdysozoa</taxon>
        <taxon>Arthropoda</taxon>
        <taxon>Crustacea</taxon>
        <taxon>Multicrustacea</taxon>
        <taxon>Malacostraca</taxon>
        <taxon>Eumalacostraca</taxon>
        <taxon>Peracarida</taxon>
        <taxon>Isopoda</taxon>
        <taxon>Oniscidea</taxon>
        <taxon>Crinocheta</taxon>
        <taxon>Armadillidiidae</taxon>
        <taxon>Armadillidium</taxon>
    </lineage>
</organism>
<keyword evidence="3" id="KW-0238">DNA-binding</keyword>
<feature type="domain" description="BZIP" evidence="8">
    <location>
        <begin position="235"/>
        <end position="285"/>
    </location>
</feature>
<dbReference type="PROSITE" id="PS00036">
    <property type="entry name" value="BZIP_BASIC"/>
    <property type="match status" value="1"/>
</dbReference>
<keyword evidence="5" id="KW-0539">Nucleus</keyword>
<dbReference type="InterPro" id="IPR001630">
    <property type="entry name" value="Leuzip_CREB"/>
</dbReference>
<dbReference type="GO" id="GO:0000981">
    <property type="term" value="F:DNA-binding transcription factor activity, RNA polymerase II-specific"/>
    <property type="evidence" value="ECO:0007669"/>
    <property type="project" value="TreeGrafter"/>
</dbReference>
<dbReference type="SMART" id="SM00338">
    <property type="entry name" value="BRLZ"/>
    <property type="match status" value="1"/>
</dbReference>
<dbReference type="SUPFAM" id="SSF57959">
    <property type="entry name" value="Leucine zipper domain"/>
    <property type="match status" value="1"/>
</dbReference>